<name>M5FSD9_DACPD</name>
<evidence type="ECO:0000313" key="2">
    <source>
        <dbReference type="EMBL" id="EJT98094.1"/>
    </source>
</evidence>
<protein>
    <submittedName>
        <fullName evidence="2">Uncharacterized protein</fullName>
    </submittedName>
</protein>
<dbReference type="EMBL" id="JH795874">
    <property type="protein sequence ID" value="EJT98094.1"/>
    <property type="molecule type" value="Genomic_DNA"/>
</dbReference>
<dbReference type="RefSeq" id="XP_040624992.1">
    <property type="nucleotide sequence ID" value="XM_040771340.1"/>
</dbReference>
<accession>M5FSD9</accession>
<keyword evidence="3" id="KW-1185">Reference proteome</keyword>
<reference evidence="2 3" key="1">
    <citation type="journal article" date="2012" name="Science">
        <title>The Paleozoic origin of enzymatic lignin decomposition reconstructed from 31 fungal genomes.</title>
        <authorList>
            <person name="Floudas D."/>
            <person name="Binder M."/>
            <person name="Riley R."/>
            <person name="Barry K."/>
            <person name="Blanchette R.A."/>
            <person name="Henrissat B."/>
            <person name="Martinez A.T."/>
            <person name="Otillar R."/>
            <person name="Spatafora J.W."/>
            <person name="Yadav J.S."/>
            <person name="Aerts A."/>
            <person name="Benoit I."/>
            <person name="Boyd A."/>
            <person name="Carlson A."/>
            <person name="Copeland A."/>
            <person name="Coutinho P.M."/>
            <person name="de Vries R.P."/>
            <person name="Ferreira P."/>
            <person name="Findley K."/>
            <person name="Foster B."/>
            <person name="Gaskell J."/>
            <person name="Glotzer D."/>
            <person name="Gorecki P."/>
            <person name="Heitman J."/>
            <person name="Hesse C."/>
            <person name="Hori C."/>
            <person name="Igarashi K."/>
            <person name="Jurgens J.A."/>
            <person name="Kallen N."/>
            <person name="Kersten P."/>
            <person name="Kohler A."/>
            <person name="Kuees U."/>
            <person name="Kumar T.K.A."/>
            <person name="Kuo A."/>
            <person name="LaButti K."/>
            <person name="Larrondo L.F."/>
            <person name="Lindquist E."/>
            <person name="Ling A."/>
            <person name="Lombard V."/>
            <person name="Lucas S."/>
            <person name="Lundell T."/>
            <person name="Martin R."/>
            <person name="McLaughlin D.J."/>
            <person name="Morgenstern I."/>
            <person name="Morin E."/>
            <person name="Murat C."/>
            <person name="Nagy L.G."/>
            <person name="Nolan M."/>
            <person name="Ohm R.A."/>
            <person name="Patyshakuliyeva A."/>
            <person name="Rokas A."/>
            <person name="Ruiz-Duenas F.J."/>
            <person name="Sabat G."/>
            <person name="Salamov A."/>
            <person name="Samejima M."/>
            <person name="Schmutz J."/>
            <person name="Slot J.C."/>
            <person name="St John F."/>
            <person name="Stenlid J."/>
            <person name="Sun H."/>
            <person name="Sun S."/>
            <person name="Syed K."/>
            <person name="Tsang A."/>
            <person name="Wiebenga A."/>
            <person name="Young D."/>
            <person name="Pisabarro A."/>
            <person name="Eastwood D.C."/>
            <person name="Martin F."/>
            <person name="Cullen D."/>
            <person name="Grigoriev I.V."/>
            <person name="Hibbett D.S."/>
        </authorList>
    </citation>
    <scope>NUCLEOTIDE SEQUENCE [LARGE SCALE GENOMIC DNA]</scope>
    <source>
        <strain evidence="2 3">DJM-731 SS1</strain>
    </source>
</reference>
<feature type="region of interest" description="Disordered" evidence="1">
    <location>
        <begin position="248"/>
        <end position="267"/>
    </location>
</feature>
<gene>
    <name evidence="2" type="ORF">DACRYDRAFT_18199</name>
</gene>
<organism evidence="2 3">
    <name type="scientific">Dacryopinax primogenitus (strain DJM 731)</name>
    <name type="common">Brown rot fungus</name>
    <dbReference type="NCBI Taxonomy" id="1858805"/>
    <lineage>
        <taxon>Eukaryota</taxon>
        <taxon>Fungi</taxon>
        <taxon>Dikarya</taxon>
        <taxon>Basidiomycota</taxon>
        <taxon>Agaricomycotina</taxon>
        <taxon>Dacrymycetes</taxon>
        <taxon>Dacrymycetales</taxon>
        <taxon>Dacrymycetaceae</taxon>
        <taxon>Dacryopinax</taxon>
    </lineage>
</organism>
<dbReference type="AlphaFoldDB" id="M5FSD9"/>
<dbReference type="Proteomes" id="UP000030653">
    <property type="component" value="Unassembled WGS sequence"/>
</dbReference>
<sequence length="267" mass="30170">MSGKIRAGDHSSAEQGLLHVAKAIYYGLLGSKNPYLEDKERGDLIEEALNEATEHTVAILLSHALNEPQLMESLVEMNPAQEMLEEQWQVVESVQELLVDLHFIFQSITQNPVAKRCAYQSAAIVEVINKVKWTLHEWENGKLEAQFWCQAEKWRYDDHLETLGQFHATKPDACMHLQVWLYDQGWSNGLSTSGRMGSWRLSFGVKQRNGGMMTTWKPLASSMPQNQMHACTFKCGYMTRDGMWGDAPKATPGGRLGLGPFDNEPDE</sequence>
<evidence type="ECO:0000313" key="3">
    <source>
        <dbReference type="Proteomes" id="UP000030653"/>
    </source>
</evidence>
<dbReference type="STRING" id="1858805.M5FSD9"/>
<proteinExistence type="predicted"/>
<dbReference type="HOGENOM" id="CLU_1042146_0_0_1"/>
<evidence type="ECO:0000256" key="1">
    <source>
        <dbReference type="SAM" id="MobiDB-lite"/>
    </source>
</evidence>
<dbReference type="GeneID" id="63686402"/>